<protein>
    <submittedName>
        <fullName evidence="1">Uncharacterized protein</fullName>
    </submittedName>
</protein>
<evidence type="ECO:0000313" key="1">
    <source>
        <dbReference type="EMBL" id="KAJ1351075.1"/>
    </source>
</evidence>
<proteinExistence type="predicted"/>
<reference evidence="1" key="1">
    <citation type="submission" date="2021-06" db="EMBL/GenBank/DDBJ databases">
        <title>Parelaphostrongylus tenuis whole genome reference sequence.</title>
        <authorList>
            <person name="Garwood T.J."/>
            <person name="Larsen P.A."/>
            <person name="Fountain-Jones N.M."/>
            <person name="Garbe J.R."/>
            <person name="Macchietto M.G."/>
            <person name="Kania S.A."/>
            <person name="Gerhold R.W."/>
            <person name="Richards J.E."/>
            <person name="Wolf T.M."/>
        </authorList>
    </citation>
    <scope>NUCLEOTIDE SEQUENCE</scope>
    <source>
        <strain evidence="1">MNPRO001-30</strain>
        <tissue evidence="1">Meninges</tissue>
    </source>
</reference>
<dbReference type="EMBL" id="JAHQIW010000997">
    <property type="protein sequence ID" value="KAJ1351075.1"/>
    <property type="molecule type" value="Genomic_DNA"/>
</dbReference>
<gene>
    <name evidence="1" type="ORF">KIN20_007018</name>
</gene>
<accession>A0AAD5M2P5</accession>
<evidence type="ECO:0000313" key="2">
    <source>
        <dbReference type="Proteomes" id="UP001196413"/>
    </source>
</evidence>
<name>A0AAD5M2P5_PARTN</name>
<dbReference type="Proteomes" id="UP001196413">
    <property type="component" value="Unassembled WGS sequence"/>
</dbReference>
<comment type="caution">
    <text evidence="1">The sequence shown here is derived from an EMBL/GenBank/DDBJ whole genome shotgun (WGS) entry which is preliminary data.</text>
</comment>
<organism evidence="1 2">
    <name type="scientific">Parelaphostrongylus tenuis</name>
    <name type="common">Meningeal worm</name>
    <dbReference type="NCBI Taxonomy" id="148309"/>
    <lineage>
        <taxon>Eukaryota</taxon>
        <taxon>Metazoa</taxon>
        <taxon>Ecdysozoa</taxon>
        <taxon>Nematoda</taxon>
        <taxon>Chromadorea</taxon>
        <taxon>Rhabditida</taxon>
        <taxon>Rhabditina</taxon>
        <taxon>Rhabditomorpha</taxon>
        <taxon>Strongyloidea</taxon>
        <taxon>Metastrongylidae</taxon>
        <taxon>Parelaphostrongylus</taxon>
    </lineage>
</organism>
<keyword evidence="2" id="KW-1185">Reference proteome</keyword>
<sequence>MGALDISRITRRGYVLDSHSIRDWITGDTAPMVELHQDVDLPPALRDIIIVETLRHRTPQRLFIHIKAHAYSLH</sequence>
<dbReference type="AlphaFoldDB" id="A0AAD5M2P5"/>